<dbReference type="PANTHER" id="PTHR46889:SF5">
    <property type="entry name" value="INTEGRASE PROTEIN"/>
    <property type="match status" value="1"/>
</dbReference>
<organism evidence="2">
    <name type="scientific">termite gut metagenome</name>
    <dbReference type="NCBI Taxonomy" id="433724"/>
    <lineage>
        <taxon>unclassified sequences</taxon>
        <taxon>metagenomes</taxon>
        <taxon>organismal metagenomes</taxon>
    </lineage>
</organism>
<dbReference type="PROSITE" id="PS50994">
    <property type="entry name" value="INTEGRASE"/>
    <property type="match status" value="1"/>
</dbReference>
<gene>
    <name evidence="2" type="ORF">EZS27_007662</name>
</gene>
<accession>A0A5J4SFS0</accession>
<dbReference type="Gene3D" id="3.30.420.10">
    <property type="entry name" value="Ribonuclease H-like superfamily/Ribonuclease H"/>
    <property type="match status" value="1"/>
</dbReference>
<dbReference type="AlphaFoldDB" id="A0A5J4SFS0"/>
<dbReference type="PANTHER" id="PTHR46889">
    <property type="entry name" value="TRANSPOSASE INSF FOR INSERTION SEQUENCE IS3B-RELATED"/>
    <property type="match status" value="1"/>
</dbReference>
<dbReference type="Pfam" id="PF00665">
    <property type="entry name" value="rve"/>
    <property type="match status" value="1"/>
</dbReference>
<sequence>KERHTEVSLQTLCGLFGYTRQAYYKSIRINAKHCLEEDVVLEEIHSYRKLMPRIGGAKLHYLMNESGYRISRKTLFSILRTNSLLVRGRKKYAVTTDSRHWMKKYPNLIRGFDFDLPNLLWVSDITYMRVKGEFAYLSLITDAYSHKIVGYCLHRTLESEGTIMALQMAIDATPENKRIGLIHHSHRGSQYCCRDYVKLLKNNYIRISMTENGDPYENAVAERMNGILKAEWLDTEEYTDFLQAKERISQIINIYNKVRGHASCNMLTPMEVELHGGKLGKKMAKKKIQTKRNKNNTFTNRFVNLCRIYFFIKTDNFLLINICKPILE</sequence>
<dbReference type="InterPro" id="IPR036397">
    <property type="entry name" value="RNaseH_sf"/>
</dbReference>
<proteinExistence type="predicted"/>
<name>A0A5J4SFS0_9ZZZZ</name>
<protein>
    <recommendedName>
        <fullName evidence="1">Integrase catalytic domain-containing protein</fullName>
    </recommendedName>
</protein>
<feature type="non-terminal residue" evidence="2">
    <location>
        <position position="1"/>
    </location>
</feature>
<dbReference type="InterPro" id="IPR050900">
    <property type="entry name" value="Transposase_IS3/IS150/IS904"/>
</dbReference>
<dbReference type="InterPro" id="IPR012337">
    <property type="entry name" value="RNaseH-like_sf"/>
</dbReference>
<evidence type="ECO:0000313" key="2">
    <source>
        <dbReference type="EMBL" id="KAA6344748.1"/>
    </source>
</evidence>
<dbReference type="GO" id="GO:0003676">
    <property type="term" value="F:nucleic acid binding"/>
    <property type="evidence" value="ECO:0007669"/>
    <property type="project" value="InterPro"/>
</dbReference>
<comment type="caution">
    <text evidence="2">The sequence shown here is derived from an EMBL/GenBank/DDBJ whole genome shotgun (WGS) entry which is preliminary data.</text>
</comment>
<dbReference type="GO" id="GO:0015074">
    <property type="term" value="P:DNA integration"/>
    <property type="evidence" value="ECO:0007669"/>
    <property type="project" value="InterPro"/>
</dbReference>
<feature type="domain" description="Integrase catalytic" evidence="1">
    <location>
        <begin position="113"/>
        <end position="277"/>
    </location>
</feature>
<dbReference type="NCBIfam" id="NF033516">
    <property type="entry name" value="transpos_IS3"/>
    <property type="match status" value="1"/>
</dbReference>
<dbReference type="InterPro" id="IPR048020">
    <property type="entry name" value="Transpos_IS3"/>
</dbReference>
<dbReference type="InterPro" id="IPR001584">
    <property type="entry name" value="Integrase_cat-core"/>
</dbReference>
<evidence type="ECO:0000259" key="1">
    <source>
        <dbReference type="PROSITE" id="PS50994"/>
    </source>
</evidence>
<dbReference type="EMBL" id="SNRY01000202">
    <property type="protein sequence ID" value="KAA6344748.1"/>
    <property type="molecule type" value="Genomic_DNA"/>
</dbReference>
<reference evidence="2" key="1">
    <citation type="submission" date="2019-03" db="EMBL/GenBank/DDBJ databases">
        <title>Single cell metagenomics reveals metabolic interactions within the superorganism composed of flagellate Streblomastix strix and complex community of Bacteroidetes bacteria on its surface.</title>
        <authorList>
            <person name="Treitli S.C."/>
            <person name="Kolisko M."/>
            <person name="Husnik F."/>
            <person name="Keeling P."/>
            <person name="Hampl V."/>
        </authorList>
    </citation>
    <scope>NUCLEOTIDE SEQUENCE</scope>
    <source>
        <strain evidence="2">STM</strain>
    </source>
</reference>
<dbReference type="SUPFAM" id="SSF53098">
    <property type="entry name" value="Ribonuclease H-like"/>
    <property type="match status" value="1"/>
</dbReference>